<comment type="caution">
    <text evidence="1">The sequence shown here is derived from an EMBL/GenBank/DDBJ whole genome shotgun (WGS) entry which is preliminary data.</text>
</comment>
<accession>A0AA39A527</accession>
<protein>
    <submittedName>
        <fullName evidence="1">Uncharacterized protein</fullName>
    </submittedName>
</protein>
<dbReference type="EMBL" id="JARBHA010000005">
    <property type="protein sequence ID" value="KAJ9701027.1"/>
    <property type="molecule type" value="Genomic_DNA"/>
</dbReference>
<keyword evidence="2" id="KW-1185">Reference proteome</keyword>
<evidence type="ECO:0000313" key="2">
    <source>
        <dbReference type="Proteomes" id="UP001168098"/>
    </source>
</evidence>
<dbReference type="AlphaFoldDB" id="A0AA39A527"/>
<dbReference type="Proteomes" id="UP001168098">
    <property type="component" value="Unassembled WGS sequence"/>
</dbReference>
<reference evidence="1 2" key="1">
    <citation type="journal article" date="2023" name="BMC Biotechnol.">
        <title>Vitis rotundifolia cv Carlos genome sequencing.</title>
        <authorList>
            <person name="Huff M."/>
            <person name="Hulse-Kemp A."/>
            <person name="Scheffler B."/>
            <person name="Youngblood R."/>
            <person name="Simpson S."/>
            <person name="Babiker E."/>
            <person name="Staton M."/>
        </authorList>
    </citation>
    <scope>NUCLEOTIDE SEQUENCE [LARGE SCALE GENOMIC DNA]</scope>
    <source>
        <tissue evidence="1">Leaf</tissue>
    </source>
</reference>
<sequence length="160" mass="18307">MTSTKFLKKNGRGRKRDKRIESNCLNDIILGPDAEDSDENDLDYDDAELNGGLEMEVVSALAPASHHKGLARKVLPNVIGLLNSRMLSLWRFFFFILFFPFKNKTKISGDSKSFLKIIYFHQINKKAIRAIKWEHIVLKCEVHKMTTLLGITRGSSLNLR</sequence>
<gene>
    <name evidence="1" type="ORF">PVL29_006397</name>
</gene>
<evidence type="ECO:0000313" key="1">
    <source>
        <dbReference type="EMBL" id="KAJ9701027.1"/>
    </source>
</evidence>
<proteinExistence type="predicted"/>
<name>A0AA39A527_VITRO</name>
<organism evidence="1 2">
    <name type="scientific">Vitis rotundifolia</name>
    <name type="common">Muscadine grape</name>
    <dbReference type="NCBI Taxonomy" id="103349"/>
    <lineage>
        <taxon>Eukaryota</taxon>
        <taxon>Viridiplantae</taxon>
        <taxon>Streptophyta</taxon>
        <taxon>Embryophyta</taxon>
        <taxon>Tracheophyta</taxon>
        <taxon>Spermatophyta</taxon>
        <taxon>Magnoliopsida</taxon>
        <taxon>eudicotyledons</taxon>
        <taxon>Gunneridae</taxon>
        <taxon>Pentapetalae</taxon>
        <taxon>rosids</taxon>
        <taxon>Vitales</taxon>
        <taxon>Vitaceae</taxon>
        <taxon>Viteae</taxon>
        <taxon>Vitis</taxon>
    </lineage>
</organism>